<feature type="transmembrane region" description="Helical" evidence="1">
    <location>
        <begin position="9"/>
        <end position="27"/>
    </location>
</feature>
<feature type="transmembrane region" description="Helical" evidence="1">
    <location>
        <begin position="232"/>
        <end position="252"/>
    </location>
</feature>
<evidence type="ECO:0000313" key="3">
    <source>
        <dbReference type="EMBL" id="OGD08722.1"/>
    </source>
</evidence>
<evidence type="ECO:0000256" key="1">
    <source>
        <dbReference type="SAM" id="Phobius"/>
    </source>
</evidence>
<evidence type="ECO:0000313" key="4">
    <source>
        <dbReference type="Proteomes" id="UP000176424"/>
    </source>
</evidence>
<proteinExistence type="predicted"/>
<organism evidence="3 4">
    <name type="scientific">Candidatus Amesbacteria bacterium RIFOXYB1_FULL_44_23</name>
    <dbReference type="NCBI Taxonomy" id="1797263"/>
    <lineage>
        <taxon>Bacteria</taxon>
        <taxon>Candidatus Amesiibacteriota</taxon>
    </lineage>
</organism>
<gene>
    <name evidence="3" type="ORF">A2397_04145</name>
</gene>
<feature type="transmembrane region" description="Helical" evidence="1">
    <location>
        <begin position="341"/>
        <end position="358"/>
    </location>
</feature>
<feature type="transmembrane region" description="Helical" evidence="1">
    <location>
        <begin position="292"/>
        <end position="310"/>
    </location>
</feature>
<feature type="transmembrane region" description="Helical" evidence="1">
    <location>
        <begin position="264"/>
        <end position="285"/>
    </location>
</feature>
<feature type="transmembrane region" description="Helical" evidence="1">
    <location>
        <begin position="165"/>
        <end position="198"/>
    </location>
</feature>
<dbReference type="InterPro" id="IPR038731">
    <property type="entry name" value="RgtA/B/C-like"/>
</dbReference>
<feature type="transmembrane region" description="Helical" evidence="1">
    <location>
        <begin position="316"/>
        <end position="334"/>
    </location>
</feature>
<keyword evidence="1" id="KW-1133">Transmembrane helix</keyword>
<protein>
    <recommendedName>
        <fullName evidence="2">Glycosyltransferase RgtA/B/C/D-like domain-containing protein</fullName>
    </recommendedName>
</protein>
<feature type="transmembrane region" description="Helical" evidence="1">
    <location>
        <begin position="91"/>
        <end position="111"/>
    </location>
</feature>
<name>A0A1F4ZQT1_9BACT</name>
<sequence length="488" mass="56185">MARANLKSLLFWELLGFFLLATLPRLWRLPADLQITYDQGLHSLDVWKIWHDGHISLLGHPTDVPGIFHGPIYYWLMLPFYVLGRGNPAVVALWQALTHSFSVILVYMLAWRLFNRQTARISAFIFAVSFGFISFARWLNNVNPVIPFSLLFFLSLEKSRKNPAFWFPFSALVCSLIIQFNGAIGVFLLPVLLLSAFIRPTPKLLSALAFFLPHLPLVVFDLRHNFLVTKSILNYSLAGSSGVGIGFSHIAYDLSVLVNQVTSVLVWPFAALSLVLILFTFLQIYRHIKKPSLRRILFWTAAPILSLFLYKRGAIGFFYWSTLPLILILISFAFSALKRPLLYLVLLIIAVVNIYQWQNFVSPNFALTPIGTRNLLTQDDRVTAIDWIYKKAAGRPIYLWTYTIPYLLDHPWRYYFIWYGKSKYGYLPESFGGASRNDLPKNAVFFALFEPNVDRPANLIDWKSRLSLEFPELISDFRSHDAIVEFRQ</sequence>
<dbReference type="Proteomes" id="UP000176424">
    <property type="component" value="Unassembled WGS sequence"/>
</dbReference>
<feature type="transmembrane region" description="Helical" evidence="1">
    <location>
        <begin position="123"/>
        <end position="153"/>
    </location>
</feature>
<keyword evidence="1" id="KW-0812">Transmembrane</keyword>
<reference evidence="3 4" key="1">
    <citation type="journal article" date="2016" name="Nat. Commun.">
        <title>Thousands of microbial genomes shed light on interconnected biogeochemical processes in an aquifer system.</title>
        <authorList>
            <person name="Anantharaman K."/>
            <person name="Brown C.T."/>
            <person name="Hug L.A."/>
            <person name="Sharon I."/>
            <person name="Castelle C.J."/>
            <person name="Probst A.J."/>
            <person name="Thomas B.C."/>
            <person name="Singh A."/>
            <person name="Wilkins M.J."/>
            <person name="Karaoz U."/>
            <person name="Brodie E.L."/>
            <person name="Williams K.H."/>
            <person name="Hubbard S.S."/>
            <person name="Banfield J.F."/>
        </authorList>
    </citation>
    <scope>NUCLEOTIDE SEQUENCE [LARGE SCALE GENOMIC DNA]</scope>
</reference>
<evidence type="ECO:0000259" key="2">
    <source>
        <dbReference type="Pfam" id="PF13231"/>
    </source>
</evidence>
<feature type="domain" description="Glycosyltransferase RgtA/B/C/D-like" evidence="2">
    <location>
        <begin position="69"/>
        <end position="207"/>
    </location>
</feature>
<dbReference type="Pfam" id="PF13231">
    <property type="entry name" value="PMT_2"/>
    <property type="match status" value="1"/>
</dbReference>
<dbReference type="EMBL" id="MEXR01000052">
    <property type="protein sequence ID" value="OGD08722.1"/>
    <property type="molecule type" value="Genomic_DNA"/>
</dbReference>
<dbReference type="STRING" id="1797263.A2397_04145"/>
<dbReference type="AlphaFoldDB" id="A0A1F4ZQT1"/>
<accession>A0A1F4ZQT1</accession>
<comment type="caution">
    <text evidence="3">The sequence shown here is derived from an EMBL/GenBank/DDBJ whole genome shotgun (WGS) entry which is preliminary data.</text>
</comment>
<keyword evidence="1" id="KW-0472">Membrane</keyword>